<gene>
    <name evidence="2" type="ORF">VaNZ11_012918</name>
</gene>
<feature type="compositionally biased region" description="Low complexity" evidence="1">
    <location>
        <begin position="132"/>
        <end position="146"/>
    </location>
</feature>
<protein>
    <submittedName>
        <fullName evidence="2">Uncharacterized protein</fullName>
    </submittedName>
</protein>
<feature type="region of interest" description="Disordered" evidence="1">
    <location>
        <begin position="355"/>
        <end position="393"/>
    </location>
</feature>
<feature type="compositionally biased region" description="Basic and acidic residues" evidence="1">
    <location>
        <begin position="88"/>
        <end position="97"/>
    </location>
</feature>
<sequence length="840" mass="88285">MSRSASEHFRTGKSNLYNSDAFPLEHNFERQVKPNLALQVMRGRNKSPNASVQWGSKTTPADGSSAPLAGVFDGAQLLQQPTTPTTSEKYEQYDQHSRRAQSRTRTTRHSTSGLPSFGLQQNVNGSTDPVPRLGLLKGRSSSSRGLDCQPLVEDHASEQVRPTGTPRVLQPSNLRVSPAGTPSAVRDPPYPFSHAPDSSSPISSLQSALPQSSRRPSLLRTSSANSNSAATTVWSYSHALPNITSPGGSGATTSAAVFHPHPPASPAHQPQPYSLSPTGLVGFTSPASPVPPSSPRVPQSNLGIRRGHPPPSMVSSSAWLCPSPGGGASPAASPAAMSRSSNSFRTRLLNFREVASPASPSSSASSSVPLTKSAPGRGNTTIPNDDDPGASQQELRNRAHHSLHFMPLLPHPVAHDQSCEDEDVRQFQSAPLPLETPNGSAASLDDVIVNGGAPPPVTLPAGRGFRRNVVLRSDSLETQLPNATGDEWIEAHVGGGVGGIDVISCGPAVVPTAPATSSSAAAATRSSFPQATIWEGASLAVTCGTGPRRTQSDWGARLVSGAALGADVVADSSLYVARTDDFPARDLRYGNTPRRAAMSVSGGGMYGSTRHLSTEEVQRSPHQHHHNAATHTVPGCVSRLRLFEGTETLYIQEEMDEDVSDARDDGSEEADYDSDTTVGTRATVSAGQEMGSVAVELAPLNQILDPILDVLDPGRLVARRCMRRLQNGTNGLNRPRAVESWAESEAALKVVSNGPGQSDVGNWSDCVAAAVGCDGGAATITATSAAPALATLAGQVLKLPCVGLEKLSDPEKRQKVVQRLREAGSVFANKRPGNNTRWQP</sequence>
<feature type="region of interest" description="Disordered" evidence="1">
    <location>
        <begin position="654"/>
        <end position="679"/>
    </location>
</feature>
<feature type="compositionally biased region" description="Low complexity" evidence="1">
    <location>
        <begin position="193"/>
        <end position="227"/>
    </location>
</feature>
<reference evidence="2 3" key="1">
    <citation type="journal article" date="2023" name="IScience">
        <title>Expanded male sex-determining region conserved during the evolution of homothallism in the green alga Volvox.</title>
        <authorList>
            <person name="Yamamoto K."/>
            <person name="Matsuzaki R."/>
            <person name="Mahakham W."/>
            <person name="Heman W."/>
            <person name="Sekimoto H."/>
            <person name="Kawachi M."/>
            <person name="Minakuchi Y."/>
            <person name="Toyoda A."/>
            <person name="Nozaki H."/>
        </authorList>
    </citation>
    <scope>NUCLEOTIDE SEQUENCE [LARGE SCALE GENOMIC DNA]</scope>
    <source>
        <strain evidence="2 3">NIES-4468</strain>
    </source>
</reference>
<feature type="compositionally biased region" description="Basic residues" evidence="1">
    <location>
        <begin position="98"/>
        <end position="108"/>
    </location>
</feature>
<accession>A0ABQ5SF24</accession>
<evidence type="ECO:0000313" key="3">
    <source>
        <dbReference type="Proteomes" id="UP001165090"/>
    </source>
</evidence>
<keyword evidence="3" id="KW-1185">Reference proteome</keyword>
<evidence type="ECO:0000256" key="1">
    <source>
        <dbReference type="SAM" id="MobiDB-lite"/>
    </source>
</evidence>
<feature type="compositionally biased region" description="Low complexity" evidence="1">
    <location>
        <begin position="355"/>
        <end position="369"/>
    </location>
</feature>
<evidence type="ECO:0000313" key="2">
    <source>
        <dbReference type="EMBL" id="GLI68532.1"/>
    </source>
</evidence>
<organism evidence="2 3">
    <name type="scientific">Volvox africanus</name>
    <dbReference type="NCBI Taxonomy" id="51714"/>
    <lineage>
        <taxon>Eukaryota</taxon>
        <taxon>Viridiplantae</taxon>
        <taxon>Chlorophyta</taxon>
        <taxon>core chlorophytes</taxon>
        <taxon>Chlorophyceae</taxon>
        <taxon>CS clade</taxon>
        <taxon>Chlamydomonadales</taxon>
        <taxon>Volvocaceae</taxon>
        <taxon>Volvox</taxon>
    </lineage>
</organism>
<feature type="region of interest" description="Disordered" evidence="1">
    <location>
        <begin position="245"/>
        <end position="339"/>
    </location>
</feature>
<feature type="region of interest" description="Disordered" evidence="1">
    <location>
        <begin position="83"/>
        <end position="227"/>
    </location>
</feature>
<feature type="compositionally biased region" description="Polar residues" evidence="1">
    <location>
        <begin position="118"/>
        <end position="127"/>
    </location>
</feature>
<name>A0ABQ5SF24_9CHLO</name>
<feature type="compositionally biased region" description="Polar residues" evidence="1">
    <location>
        <begin position="245"/>
        <end position="255"/>
    </location>
</feature>
<feature type="compositionally biased region" description="Polar residues" evidence="1">
    <location>
        <begin position="47"/>
        <end position="62"/>
    </location>
</feature>
<dbReference type="EMBL" id="BSDZ01000080">
    <property type="protein sequence ID" value="GLI68532.1"/>
    <property type="molecule type" value="Genomic_DNA"/>
</dbReference>
<comment type="caution">
    <text evidence="2">The sequence shown here is derived from an EMBL/GenBank/DDBJ whole genome shotgun (WGS) entry which is preliminary data.</text>
</comment>
<proteinExistence type="predicted"/>
<feature type="compositionally biased region" description="Low complexity" evidence="1">
    <location>
        <begin position="329"/>
        <end position="339"/>
    </location>
</feature>
<dbReference type="Proteomes" id="UP001165090">
    <property type="component" value="Unassembled WGS sequence"/>
</dbReference>
<feature type="region of interest" description="Disordered" evidence="1">
    <location>
        <begin position="47"/>
        <end position="69"/>
    </location>
</feature>